<dbReference type="InParanoid" id="A0A1X7UPR4"/>
<dbReference type="Gene3D" id="1.10.4020.10">
    <property type="entry name" value="DNA breaking-rejoining enzymes"/>
    <property type="match status" value="1"/>
</dbReference>
<protein>
    <submittedName>
        <fullName evidence="1">Uncharacterized protein</fullName>
    </submittedName>
</protein>
<organism evidence="1">
    <name type="scientific">Amphimedon queenslandica</name>
    <name type="common">Sponge</name>
    <dbReference type="NCBI Taxonomy" id="400682"/>
    <lineage>
        <taxon>Eukaryota</taxon>
        <taxon>Metazoa</taxon>
        <taxon>Porifera</taxon>
        <taxon>Demospongiae</taxon>
        <taxon>Heteroscleromorpha</taxon>
        <taxon>Haplosclerida</taxon>
        <taxon>Niphatidae</taxon>
        <taxon>Amphimedon</taxon>
    </lineage>
</organism>
<dbReference type="SUPFAM" id="SSF47353">
    <property type="entry name" value="Retrovirus capsid dimerization domain-like"/>
    <property type="match status" value="1"/>
</dbReference>
<dbReference type="AlphaFoldDB" id="A0A1X7UPR4"/>
<accession>A0A1X7UPR4</accession>
<proteinExistence type="predicted"/>
<name>A0A1X7UPR4_AMPQE</name>
<sequence length="90" mass="10066">MAEVKDLMVMKQLVRMLPGDIGVFVIEGQPKTAIEAAKLANDYHLARRGQFEDGEEDSWHEVFKMQLNRPTCTGMPCPTVPASSGWEEDS</sequence>
<dbReference type="EnsemblMetazoa" id="Aqu2.1.29631_001">
    <property type="protein sequence ID" value="Aqu2.1.29631_001"/>
    <property type="gene ID" value="Aqu2.1.29631"/>
</dbReference>
<reference evidence="1" key="1">
    <citation type="submission" date="2017-05" db="UniProtKB">
        <authorList>
            <consortium name="EnsemblMetazoa"/>
        </authorList>
    </citation>
    <scope>IDENTIFICATION</scope>
</reference>
<evidence type="ECO:0000313" key="1">
    <source>
        <dbReference type="EnsemblMetazoa" id="Aqu2.1.29631_001"/>
    </source>
</evidence>
<dbReference type="InterPro" id="IPR038269">
    <property type="entry name" value="SCAN_sf"/>
</dbReference>